<evidence type="ECO:0000313" key="4">
    <source>
        <dbReference type="Proteomes" id="UP000515442"/>
    </source>
</evidence>
<dbReference type="Proteomes" id="UP000515442">
    <property type="component" value="Chromosome"/>
</dbReference>
<feature type="coiled-coil region" evidence="1">
    <location>
        <begin position="13"/>
        <end position="40"/>
    </location>
</feature>
<dbReference type="Pfam" id="PF07321">
    <property type="entry name" value="YscO"/>
    <property type="match status" value="1"/>
</dbReference>
<feature type="coiled-coil region" evidence="1">
    <location>
        <begin position="69"/>
        <end position="96"/>
    </location>
</feature>
<dbReference type="RefSeq" id="WP_182937917.1">
    <property type="nucleotide sequence ID" value="NZ_AP022038.1"/>
</dbReference>
<reference evidence="3 4" key="1">
    <citation type="submission" date="2019-12" db="EMBL/GenBank/DDBJ databases">
        <title>complete genome sequences of Aeromonas veronii str. WP3-W19-ESBL-03 isolated from wastewater treatment plant effluent.</title>
        <authorList>
            <person name="Sekizuka T."/>
            <person name="Itokawa K."/>
            <person name="Yatsu K."/>
            <person name="Inamine Y."/>
            <person name="Kuroda M."/>
        </authorList>
    </citation>
    <scope>NUCLEOTIDE SEQUENCE [LARGE SCALE GENOMIC DNA]</scope>
    <source>
        <strain evidence="3 4">WP3-W19-ESBL-03</strain>
    </source>
</reference>
<evidence type="ECO:0000256" key="1">
    <source>
        <dbReference type="SAM" id="Coils"/>
    </source>
</evidence>
<evidence type="ECO:0000313" key="3">
    <source>
        <dbReference type="EMBL" id="BBR40541.1"/>
    </source>
</evidence>
<dbReference type="Gene3D" id="1.10.287.1700">
    <property type="match status" value="1"/>
</dbReference>
<evidence type="ECO:0000256" key="2">
    <source>
        <dbReference type="SAM" id="MobiDB-lite"/>
    </source>
</evidence>
<gene>
    <name evidence="3" type="primary">ascO</name>
    <name evidence="3" type="ORF">WP3W19E03_30660</name>
</gene>
<feature type="region of interest" description="Disordered" evidence="2">
    <location>
        <begin position="120"/>
        <end position="153"/>
    </location>
</feature>
<accession>A0A6S5CKJ8</accession>
<dbReference type="InterPro" id="IPR009929">
    <property type="entry name" value="T3SS_YscO"/>
</dbReference>
<dbReference type="InterPro" id="IPR053716">
    <property type="entry name" value="Flag_assembly_chemotaxis_eff"/>
</dbReference>
<proteinExistence type="predicted"/>
<name>A0A6S5CKJ8_AERVE</name>
<protein>
    <submittedName>
        <fullName evidence="3">Type III secretion system protein AscO</fullName>
    </submittedName>
</protein>
<keyword evidence="1" id="KW-0175">Coiled coil</keyword>
<organism evidence="3 4">
    <name type="scientific">Aeromonas veronii</name>
    <dbReference type="NCBI Taxonomy" id="654"/>
    <lineage>
        <taxon>Bacteria</taxon>
        <taxon>Pseudomonadati</taxon>
        <taxon>Pseudomonadota</taxon>
        <taxon>Gammaproteobacteria</taxon>
        <taxon>Aeromonadales</taxon>
        <taxon>Aeromonadaceae</taxon>
        <taxon>Aeromonas</taxon>
    </lineage>
</organism>
<dbReference type="AlphaFoldDB" id="A0A6S5CKJ8"/>
<sequence length="153" mass="18543">MIGRLQRIKDLRLDRAEQQLATQQARLQLAHSRQREAEQESLDYRQWRLAEEDRLFALCQAEQLDRKGLKAWQQQVALLREKEAQLEQTAVEQAERVAEERIRLQERQLAVHRARQQQQKFAELHRQEQASQQGLRDYNEEQEQEEFRQQIRM</sequence>
<dbReference type="EMBL" id="AP022038">
    <property type="protein sequence ID" value="BBR40541.1"/>
    <property type="molecule type" value="Genomic_DNA"/>
</dbReference>